<dbReference type="RefSeq" id="WP_373866651.1">
    <property type="nucleotide sequence ID" value="NZ_BJYZ01000051.1"/>
</dbReference>
<dbReference type="AlphaFoldDB" id="A0A512E295"/>
<dbReference type="EMBL" id="BJYZ01000051">
    <property type="protein sequence ID" value="GEO42842.1"/>
    <property type="molecule type" value="Genomic_DNA"/>
</dbReference>
<dbReference type="Proteomes" id="UP000321523">
    <property type="component" value="Unassembled WGS sequence"/>
</dbReference>
<feature type="domain" description="ATP-dependent RecD2 DNA helicase OB-fold" evidence="1">
    <location>
        <begin position="16"/>
        <end position="66"/>
    </location>
</feature>
<organism evidence="2 3">
    <name type="scientific">Skermanella aerolata</name>
    <dbReference type="NCBI Taxonomy" id="393310"/>
    <lineage>
        <taxon>Bacteria</taxon>
        <taxon>Pseudomonadati</taxon>
        <taxon>Pseudomonadota</taxon>
        <taxon>Alphaproteobacteria</taxon>
        <taxon>Rhodospirillales</taxon>
        <taxon>Azospirillaceae</taxon>
        <taxon>Skermanella</taxon>
    </lineage>
</organism>
<protein>
    <recommendedName>
        <fullName evidence="1">ATP-dependent RecD2 DNA helicase OB-fold domain-containing protein</fullName>
    </recommendedName>
</protein>
<dbReference type="InterPro" id="IPR055446">
    <property type="entry name" value="RecD2_N_OB"/>
</dbReference>
<name>A0A512E295_9PROT</name>
<comment type="caution">
    <text evidence="2">The sequence shown here is derived from an EMBL/GenBank/DDBJ whole genome shotgun (WGS) entry which is preliminary data.</text>
</comment>
<evidence type="ECO:0000259" key="1">
    <source>
        <dbReference type="Pfam" id="PF23139"/>
    </source>
</evidence>
<dbReference type="Pfam" id="PF23139">
    <property type="entry name" value="OB_YrrC"/>
    <property type="match status" value="1"/>
</dbReference>
<reference evidence="2 3" key="1">
    <citation type="submission" date="2019-07" db="EMBL/GenBank/DDBJ databases">
        <title>Whole genome shotgun sequence of Skermanella aerolata NBRC 106429.</title>
        <authorList>
            <person name="Hosoyama A."/>
            <person name="Uohara A."/>
            <person name="Ohji S."/>
            <person name="Ichikawa N."/>
        </authorList>
    </citation>
    <scope>NUCLEOTIDE SEQUENCE [LARGE SCALE GENOMIC DNA]</scope>
    <source>
        <strain evidence="2 3">NBRC 106429</strain>
    </source>
</reference>
<accession>A0A512E295</accession>
<sequence length="66" mass="7004">MTTAPEGLARQHAGEMLVGTVERVTFHNPETGFCVLRVQVRGRRDLATVVGQAAAITAGERIQATG</sequence>
<evidence type="ECO:0000313" key="2">
    <source>
        <dbReference type="EMBL" id="GEO42842.1"/>
    </source>
</evidence>
<keyword evidence="3" id="KW-1185">Reference proteome</keyword>
<gene>
    <name evidence="2" type="ORF">SAE02_69900</name>
</gene>
<proteinExistence type="predicted"/>
<evidence type="ECO:0000313" key="3">
    <source>
        <dbReference type="Proteomes" id="UP000321523"/>
    </source>
</evidence>